<evidence type="ECO:0000313" key="1">
    <source>
        <dbReference type="EMBL" id="CAG8958423.1"/>
    </source>
</evidence>
<gene>
    <name evidence="1" type="ORF">HYFRA_00011100</name>
</gene>
<proteinExistence type="predicted"/>
<name>A0A9N9L5D9_9HELO</name>
<protein>
    <submittedName>
        <fullName evidence="1">Uncharacterized protein</fullName>
    </submittedName>
</protein>
<keyword evidence="2" id="KW-1185">Reference proteome</keyword>
<evidence type="ECO:0000313" key="2">
    <source>
        <dbReference type="Proteomes" id="UP000696280"/>
    </source>
</evidence>
<dbReference type="EMBL" id="CAJVRL010000082">
    <property type="protein sequence ID" value="CAG8958423.1"/>
    <property type="molecule type" value="Genomic_DNA"/>
</dbReference>
<dbReference type="AlphaFoldDB" id="A0A9N9L5D9"/>
<sequence>MEMTYGKQIPLGLCGLRTGLFFSTLRMRRGKKHGPHVGLLSTLDPPHALVNNWGLQGVYGMLVDFTWLCARLLSLTDSFKSPVFGPLGILESVAALRLFQGIVSAPGPIQTLFELTKRLHVTPSSILEVIPSPRLALVKALTK</sequence>
<dbReference type="OrthoDB" id="10317776at2759"/>
<reference evidence="1" key="1">
    <citation type="submission" date="2021-07" db="EMBL/GenBank/DDBJ databases">
        <authorList>
            <person name="Durling M."/>
        </authorList>
    </citation>
    <scope>NUCLEOTIDE SEQUENCE</scope>
</reference>
<accession>A0A9N9L5D9</accession>
<organism evidence="1 2">
    <name type="scientific">Hymenoscyphus fraxineus</name>
    <dbReference type="NCBI Taxonomy" id="746836"/>
    <lineage>
        <taxon>Eukaryota</taxon>
        <taxon>Fungi</taxon>
        <taxon>Dikarya</taxon>
        <taxon>Ascomycota</taxon>
        <taxon>Pezizomycotina</taxon>
        <taxon>Leotiomycetes</taxon>
        <taxon>Helotiales</taxon>
        <taxon>Helotiaceae</taxon>
        <taxon>Hymenoscyphus</taxon>
    </lineage>
</organism>
<dbReference type="Proteomes" id="UP000696280">
    <property type="component" value="Unassembled WGS sequence"/>
</dbReference>
<comment type="caution">
    <text evidence="1">The sequence shown here is derived from an EMBL/GenBank/DDBJ whole genome shotgun (WGS) entry which is preliminary data.</text>
</comment>